<organism evidence="2 3">
    <name type="scientific">Sphingomonas longa</name>
    <dbReference type="NCBI Taxonomy" id="2778730"/>
    <lineage>
        <taxon>Bacteria</taxon>
        <taxon>Pseudomonadati</taxon>
        <taxon>Pseudomonadota</taxon>
        <taxon>Alphaproteobacteria</taxon>
        <taxon>Sphingomonadales</taxon>
        <taxon>Sphingomonadaceae</taxon>
        <taxon>Sphingomonas</taxon>
    </lineage>
</organism>
<gene>
    <name evidence="2" type="ORF">ILT43_15770</name>
</gene>
<accession>A0ABS2DA88</accession>
<dbReference type="Pfam" id="PF12706">
    <property type="entry name" value="Lactamase_B_2"/>
    <property type="match status" value="1"/>
</dbReference>
<dbReference type="PANTHER" id="PTHR15032:SF4">
    <property type="entry name" value="N-ACYL-PHOSPHATIDYLETHANOLAMINE-HYDROLYZING PHOSPHOLIPASE D"/>
    <property type="match status" value="1"/>
</dbReference>
<sequence>MLSHRHYDHIDVDTLRRLHAVHDPLMAMPLGNDAIVRAAVPAARCVTVDWWDRLPLGSEIATTLTPAYHWSNRWPTDTRMML</sequence>
<dbReference type="InterPro" id="IPR036866">
    <property type="entry name" value="RibonucZ/Hydroxyglut_hydro"/>
</dbReference>
<dbReference type="Proteomes" id="UP000763641">
    <property type="component" value="Unassembled WGS sequence"/>
</dbReference>
<name>A0ABS2DA88_9SPHN</name>
<dbReference type="PANTHER" id="PTHR15032">
    <property type="entry name" value="N-ACYL-PHOSPHATIDYLETHANOLAMINE-HYDROLYZING PHOSPHOLIPASE D"/>
    <property type="match status" value="1"/>
</dbReference>
<comment type="caution">
    <text evidence="2">The sequence shown here is derived from an EMBL/GenBank/DDBJ whole genome shotgun (WGS) entry which is preliminary data.</text>
</comment>
<evidence type="ECO:0000313" key="3">
    <source>
        <dbReference type="Proteomes" id="UP000763641"/>
    </source>
</evidence>
<dbReference type="SUPFAM" id="SSF56281">
    <property type="entry name" value="Metallo-hydrolase/oxidoreductase"/>
    <property type="match status" value="1"/>
</dbReference>
<keyword evidence="3" id="KW-1185">Reference proteome</keyword>
<feature type="domain" description="Metallo-beta-lactamase" evidence="1">
    <location>
        <begin position="2"/>
        <end position="75"/>
    </location>
</feature>
<dbReference type="Gene3D" id="3.60.15.10">
    <property type="entry name" value="Ribonuclease Z/Hydroxyacylglutathione hydrolase-like"/>
    <property type="match status" value="1"/>
</dbReference>
<protein>
    <recommendedName>
        <fullName evidence="1">Metallo-beta-lactamase domain-containing protein</fullName>
    </recommendedName>
</protein>
<proteinExistence type="predicted"/>
<reference evidence="2 3" key="1">
    <citation type="submission" date="2020-12" db="EMBL/GenBank/DDBJ databases">
        <title>Sphingomonas sp.</title>
        <authorList>
            <person name="Kim M.K."/>
        </authorList>
    </citation>
    <scope>NUCLEOTIDE SEQUENCE [LARGE SCALE GENOMIC DNA]</scope>
    <source>
        <strain evidence="2 3">BT552</strain>
    </source>
</reference>
<dbReference type="EMBL" id="JAFEMC010000005">
    <property type="protein sequence ID" value="MBM6577840.1"/>
    <property type="molecule type" value="Genomic_DNA"/>
</dbReference>
<dbReference type="InterPro" id="IPR001279">
    <property type="entry name" value="Metallo-B-lactamas"/>
</dbReference>
<evidence type="ECO:0000313" key="2">
    <source>
        <dbReference type="EMBL" id="MBM6577840.1"/>
    </source>
</evidence>
<evidence type="ECO:0000259" key="1">
    <source>
        <dbReference type="Pfam" id="PF12706"/>
    </source>
</evidence>